<dbReference type="SUPFAM" id="SSF46955">
    <property type="entry name" value="Putative DNA-binding domain"/>
    <property type="match status" value="1"/>
</dbReference>
<dbReference type="InterPro" id="IPR047057">
    <property type="entry name" value="MerR_fam"/>
</dbReference>
<keyword evidence="6" id="KW-1185">Reference proteome</keyword>
<keyword evidence="3" id="KW-0804">Transcription</keyword>
<evidence type="ECO:0000259" key="4">
    <source>
        <dbReference type="PROSITE" id="PS50937"/>
    </source>
</evidence>
<dbReference type="PROSITE" id="PS00552">
    <property type="entry name" value="HTH_MERR_1"/>
    <property type="match status" value="1"/>
</dbReference>
<name>A0A2N5HNJ4_9BACI</name>
<evidence type="ECO:0000256" key="3">
    <source>
        <dbReference type="ARBA" id="ARBA00023163"/>
    </source>
</evidence>
<dbReference type="PROSITE" id="PS50937">
    <property type="entry name" value="HTH_MERR_2"/>
    <property type="match status" value="1"/>
</dbReference>
<keyword evidence="1" id="KW-0805">Transcription regulation</keyword>
<dbReference type="Gene3D" id="1.10.1660.10">
    <property type="match status" value="1"/>
</dbReference>
<dbReference type="PANTHER" id="PTHR30204">
    <property type="entry name" value="REDOX-CYCLING DRUG-SENSING TRANSCRIPTIONAL ACTIVATOR SOXR"/>
    <property type="match status" value="1"/>
</dbReference>
<dbReference type="InterPro" id="IPR000551">
    <property type="entry name" value="MerR-type_HTH_dom"/>
</dbReference>
<evidence type="ECO:0000256" key="1">
    <source>
        <dbReference type="ARBA" id="ARBA00023015"/>
    </source>
</evidence>
<dbReference type="OrthoDB" id="9806513at2"/>
<dbReference type="CDD" id="cd01282">
    <property type="entry name" value="HTH_MerR-like_sg3"/>
    <property type="match status" value="1"/>
</dbReference>
<dbReference type="SMART" id="SM00422">
    <property type="entry name" value="HTH_MERR"/>
    <property type="match status" value="1"/>
</dbReference>
<gene>
    <name evidence="5" type="ORF">CVD27_05190</name>
</gene>
<organism evidence="5 6">
    <name type="scientific">Neobacillus cucumis</name>
    <dbReference type="NCBI Taxonomy" id="1740721"/>
    <lineage>
        <taxon>Bacteria</taxon>
        <taxon>Bacillati</taxon>
        <taxon>Bacillota</taxon>
        <taxon>Bacilli</taxon>
        <taxon>Bacillales</taxon>
        <taxon>Bacillaceae</taxon>
        <taxon>Neobacillus</taxon>
    </lineage>
</organism>
<proteinExistence type="predicted"/>
<evidence type="ECO:0000313" key="6">
    <source>
        <dbReference type="Proteomes" id="UP000234950"/>
    </source>
</evidence>
<dbReference type="Proteomes" id="UP000234950">
    <property type="component" value="Unassembled WGS sequence"/>
</dbReference>
<dbReference type="GO" id="GO:0003700">
    <property type="term" value="F:DNA-binding transcription factor activity"/>
    <property type="evidence" value="ECO:0007669"/>
    <property type="project" value="InterPro"/>
</dbReference>
<dbReference type="GO" id="GO:0003677">
    <property type="term" value="F:DNA binding"/>
    <property type="evidence" value="ECO:0007669"/>
    <property type="project" value="UniProtKB-KW"/>
</dbReference>
<dbReference type="EMBL" id="PGVE01000028">
    <property type="protein sequence ID" value="PLS07079.1"/>
    <property type="molecule type" value="Genomic_DNA"/>
</dbReference>
<sequence length="124" mass="14326">MKIGELSKLTGVSIRSLRYYEEQGILSPMRLENGYRVYHDLAVEQVNTIKFYLNLGLTIEQISGFLNCVLKNKEAFCEEILPIYEEKLEELDQQIELLTMIRSNLVERMTAIKNERIPPTGDGN</sequence>
<dbReference type="RefSeq" id="WP_101646820.1">
    <property type="nucleotide sequence ID" value="NZ_PGVE01000028.1"/>
</dbReference>
<accession>A0A2N5HNJ4</accession>
<evidence type="ECO:0000256" key="2">
    <source>
        <dbReference type="ARBA" id="ARBA00023125"/>
    </source>
</evidence>
<dbReference type="Pfam" id="PF13411">
    <property type="entry name" value="MerR_1"/>
    <property type="match status" value="1"/>
</dbReference>
<reference evidence="5 6" key="1">
    <citation type="submission" date="2017-11" db="EMBL/GenBank/DDBJ databases">
        <title>Comparitive Functional Genomics of Dry Heat Resistant strains isolated from the Viking Spacecraft.</title>
        <authorList>
            <person name="Seuylemezian A."/>
            <person name="Cooper K."/>
            <person name="Vaishampayan P."/>
        </authorList>
    </citation>
    <scope>NUCLEOTIDE SEQUENCE [LARGE SCALE GENOMIC DNA]</scope>
    <source>
        <strain evidence="5 6">V32-6</strain>
    </source>
</reference>
<comment type="caution">
    <text evidence="5">The sequence shown here is derived from an EMBL/GenBank/DDBJ whole genome shotgun (WGS) entry which is preliminary data.</text>
</comment>
<evidence type="ECO:0000313" key="5">
    <source>
        <dbReference type="EMBL" id="PLS07079.1"/>
    </source>
</evidence>
<protein>
    <submittedName>
        <fullName evidence="5">MerR family transcriptional regulator</fullName>
    </submittedName>
</protein>
<dbReference type="InterPro" id="IPR009061">
    <property type="entry name" value="DNA-bd_dom_put_sf"/>
</dbReference>
<dbReference type="AlphaFoldDB" id="A0A2N5HNJ4"/>
<dbReference type="PRINTS" id="PR00040">
    <property type="entry name" value="HTHMERR"/>
</dbReference>
<feature type="domain" description="HTH merR-type" evidence="4">
    <location>
        <begin position="1"/>
        <end position="68"/>
    </location>
</feature>
<keyword evidence="2" id="KW-0238">DNA-binding</keyword>
<dbReference type="PANTHER" id="PTHR30204:SF94">
    <property type="entry name" value="HEAVY METAL-DEPENDENT TRANSCRIPTIONAL REGULATOR HI_0293-RELATED"/>
    <property type="match status" value="1"/>
</dbReference>